<keyword evidence="4 11" id="KW-0138">CF(0)</keyword>
<evidence type="ECO:0000256" key="3">
    <source>
        <dbReference type="ARBA" id="ARBA00022448"/>
    </source>
</evidence>
<dbReference type="GO" id="GO:0005886">
    <property type="term" value="C:plasma membrane"/>
    <property type="evidence" value="ECO:0007669"/>
    <property type="project" value="UniProtKB-SubCell"/>
</dbReference>
<dbReference type="GO" id="GO:0042777">
    <property type="term" value="P:proton motive force-driven plasma membrane ATP synthesis"/>
    <property type="evidence" value="ECO:0007669"/>
    <property type="project" value="TreeGrafter"/>
</dbReference>
<evidence type="ECO:0000256" key="8">
    <source>
        <dbReference type="ARBA" id="ARBA00023065"/>
    </source>
</evidence>
<evidence type="ECO:0000256" key="7">
    <source>
        <dbReference type="ARBA" id="ARBA00022989"/>
    </source>
</evidence>
<dbReference type="InterPro" id="IPR035908">
    <property type="entry name" value="F0_ATP_A_sf"/>
</dbReference>
<sequence>MHPHKIAHFLGMTFHMDTIYMTLLSSAIVLVLAILATRRVAVIPRSRWQLFIEMIVEALLDQVDNNIGPKGRKVAPLIITLFIYLVIANWLGLVPGLTSPTNDINCTLGLAVMIVLTVNYLGVANKGILGHFSHFIKPSIVFLPINIIEEISKPITLSARLFGNIFAGEILIVILGMLVPYVIPTAWLAFSVFVGIVQAMIFTIMSMTYLANALQDNH</sequence>
<evidence type="ECO:0000256" key="11">
    <source>
        <dbReference type="HAMAP-Rule" id="MF_01393"/>
    </source>
</evidence>
<evidence type="ECO:0000256" key="5">
    <source>
        <dbReference type="ARBA" id="ARBA00022692"/>
    </source>
</evidence>
<dbReference type="HAMAP" id="MF_01393">
    <property type="entry name" value="ATP_synth_a_bact"/>
    <property type="match status" value="1"/>
</dbReference>
<dbReference type="NCBIfam" id="TIGR01131">
    <property type="entry name" value="ATP_synt_6_or_A"/>
    <property type="match status" value="1"/>
</dbReference>
<comment type="similarity">
    <text evidence="2 11 12">Belongs to the ATPase A chain family.</text>
</comment>
<keyword evidence="11" id="KW-1003">Cell membrane</keyword>
<dbReference type="Proteomes" id="UP000076268">
    <property type="component" value="Unassembled WGS sequence"/>
</dbReference>
<dbReference type="STRING" id="1794912.AXX12_07835"/>
<comment type="function">
    <text evidence="11 12">Key component of the proton channel; it plays a direct role in the translocation of protons across the membrane.</text>
</comment>
<dbReference type="Gene3D" id="1.20.120.220">
    <property type="entry name" value="ATP synthase, F0 complex, subunit A"/>
    <property type="match status" value="1"/>
</dbReference>
<dbReference type="SUPFAM" id="SSF81336">
    <property type="entry name" value="F1F0 ATP synthase subunit A"/>
    <property type="match status" value="1"/>
</dbReference>
<keyword evidence="9 11" id="KW-0472">Membrane</keyword>
<dbReference type="Pfam" id="PF00119">
    <property type="entry name" value="ATP-synt_A"/>
    <property type="match status" value="1"/>
</dbReference>
<comment type="subcellular location">
    <subcellularLocation>
        <location evidence="11 12">Cell membrane</location>
        <topology evidence="11 12">Multi-pass membrane protein</topology>
    </subcellularLocation>
    <subcellularLocation>
        <location evidence="1">Membrane</location>
        <topology evidence="1">Multi-pass membrane protein</topology>
    </subcellularLocation>
</comment>
<dbReference type="EMBL" id="LSGP01000017">
    <property type="protein sequence ID" value="KYZ76336.1"/>
    <property type="molecule type" value="Genomic_DNA"/>
</dbReference>
<dbReference type="OrthoDB" id="9789241at2"/>
<dbReference type="AlphaFoldDB" id="A0A154BQX5"/>
<evidence type="ECO:0000256" key="6">
    <source>
        <dbReference type="ARBA" id="ARBA00022781"/>
    </source>
</evidence>
<feature type="transmembrane region" description="Helical" evidence="11">
    <location>
        <begin position="19"/>
        <end position="37"/>
    </location>
</feature>
<dbReference type="PRINTS" id="PR00123">
    <property type="entry name" value="ATPASEA"/>
</dbReference>
<keyword evidence="6 11" id="KW-0375">Hydrogen ion transport</keyword>
<evidence type="ECO:0000313" key="14">
    <source>
        <dbReference type="Proteomes" id="UP000076268"/>
    </source>
</evidence>
<name>A0A154BQX5_ANASB</name>
<evidence type="ECO:0000256" key="12">
    <source>
        <dbReference type="RuleBase" id="RU000483"/>
    </source>
</evidence>
<accession>A0A154BQX5</accession>
<keyword evidence="14" id="KW-1185">Reference proteome</keyword>
<dbReference type="RefSeq" id="WP_066241621.1">
    <property type="nucleotide sequence ID" value="NZ_LSGP01000017.1"/>
</dbReference>
<feature type="transmembrane region" description="Helical" evidence="11">
    <location>
        <begin position="189"/>
        <end position="211"/>
    </location>
</feature>
<reference evidence="13 14" key="1">
    <citation type="submission" date="2016-02" db="EMBL/GenBank/DDBJ databases">
        <title>Anaerosporomusa subterraneum gen. nov., sp. nov., a spore-forming obligate anaerobe isolated from saprolite.</title>
        <authorList>
            <person name="Choi J.K."/>
            <person name="Shah M."/>
            <person name="Yee N."/>
        </authorList>
    </citation>
    <scope>NUCLEOTIDE SEQUENCE [LARGE SCALE GENOMIC DNA]</scope>
    <source>
        <strain evidence="13 14">RU4</strain>
    </source>
</reference>
<feature type="transmembrane region" description="Helical" evidence="11">
    <location>
        <begin position="74"/>
        <end position="92"/>
    </location>
</feature>
<evidence type="ECO:0000256" key="1">
    <source>
        <dbReference type="ARBA" id="ARBA00004141"/>
    </source>
</evidence>
<evidence type="ECO:0000256" key="4">
    <source>
        <dbReference type="ARBA" id="ARBA00022547"/>
    </source>
</evidence>
<dbReference type="PANTHER" id="PTHR42823:SF3">
    <property type="entry name" value="ATP SYNTHASE SUBUNIT A, CHLOROPLASTIC"/>
    <property type="match status" value="1"/>
</dbReference>
<dbReference type="InterPro" id="IPR000568">
    <property type="entry name" value="ATP_synth_F0_asu"/>
</dbReference>
<evidence type="ECO:0000256" key="9">
    <source>
        <dbReference type="ARBA" id="ARBA00023136"/>
    </source>
</evidence>
<keyword evidence="10 11" id="KW-0066">ATP synthesis</keyword>
<evidence type="ECO:0000313" key="13">
    <source>
        <dbReference type="EMBL" id="KYZ76336.1"/>
    </source>
</evidence>
<comment type="caution">
    <text evidence="13">The sequence shown here is derived from an EMBL/GenBank/DDBJ whole genome shotgun (WGS) entry which is preliminary data.</text>
</comment>
<keyword evidence="8 11" id="KW-0406">Ion transport</keyword>
<evidence type="ECO:0000256" key="2">
    <source>
        <dbReference type="ARBA" id="ARBA00006810"/>
    </source>
</evidence>
<dbReference type="GO" id="GO:0046933">
    <property type="term" value="F:proton-transporting ATP synthase activity, rotational mechanism"/>
    <property type="evidence" value="ECO:0007669"/>
    <property type="project" value="UniProtKB-UniRule"/>
</dbReference>
<gene>
    <name evidence="11" type="primary">atpB</name>
    <name evidence="13" type="ORF">AXX12_07835</name>
</gene>
<keyword evidence="5 11" id="KW-0812">Transmembrane</keyword>
<keyword evidence="3 11" id="KW-0813">Transport</keyword>
<keyword evidence="7 11" id="KW-1133">Transmembrane helix</keyword>
<evidence type="ECO:0000256" key="10">
    <source>
        <dbReference type="ARBA" id="ARBA00023310"/>
    </source>
</evidence>
<dbReference type="GO" id="GO:0045259">
    <property type="term" value="C:proton-transporting ATP synthase complex"/>
    <property type="evidence" value="ECO:0007669"/>
    <property type="project" value="UniProtKB-KW"/>
</dbReference>
<organism evidence="13 14">
    <name type="scientific">Anaerosporomusa subterranea</name>
    <dbReference type="NCBI Taxonomy" id="1794912"/>
    <lineage>
        <taxon>Bacteria</taxon>
        <taxon>Bacillati</taxon>
        <taxon>Bacillota</taxon>
        <taxon>Negativicutes</taxon>
        <taxon>Acetonemataceae</taxon>
        <taxon>Anaerosporomusa</taxon>
    </lineage>
</organism>
<protein>
    <recommendedName>
        <fullName evidence="11 12">ATP synthase subunit a</fullName>
    </recommendedName>
    <alternativeName>
        <fullName evidence="11">ATP synthase F0 sector subunit a</fullName>
    </alternativeName>
    <alternativeName>
        <fullName evidence="11">F-ATPase subunit 6</fullName>
    </alternativeName>
</protein>
<dbReference type="PANTHER" id="PTHR42823">
    <property type="entry name" value="ATP SYNTHASE SUBUNIT A, CHLOROPLASTIC"/>
    <property type="match status" value="1"/>
</dbReference>
<feature type="transmembrane region" description="Helical" evidence="11">
    <location>
        <begin position="161"/>
        <end position="183"/>
    </location>
</feature>
<proteinExistence type="inferred from homology"/>
<dbReference type="CDD" id="cd00310">
    <property type="entry name" value="ATP-synt_Fo_a_6"/>
    <property type="match status" value="1"/>
</dbReference>
<feature type="transmembrane region" description="Helical" evidence="11">
    <location>
        <begin position="104"/>
        <end position="123"/>
    </location>
</feature>
<dbReference type="InterPro" id="IPR045082">
    <property type="entry name" value="ATP_syn_F0_a_bact/chloroplast"/>
</dbReference>